<sequence>MDSGSARSGSRQLDVLHDGFRHGRRKFRFDFLHLLRVRCRTRLTSPDDLSALGHAAEGHDPRFCRRIPLVDEHPVIRAVSQFQLNPIIIIQPPCACLCPRNRTISLQLNQCGFRQLAGDLVAVVDEFVSAGDFFLGHFRYRLAGIAIRCRNRPVVAVLERLMDTHFMRLAFVREAGMEHEKFLISFGIDVIGIVSRRQIADAVPGSVFTQFAGEQEVPDQFVADILMVIDPGEIAYTFVEGFGIDGFASCCIHVRSCDRLRTELSHLVAAVRRQSTICQIKIIIACFFVVDGISPFRRTPIPGGDLGSEITVDHSAVLSHAVFARVKRNARLFVQFKNEGPARPRTIRHPQFPLLVVQDIGIDGVRVFRIVVDTIFREPLWIRLFQYALFDQLIDICALPLLVDVTVRIIRFFLRESGIDDRIDICVGSFDILGHSQADSRTNVSR</sequence>
<proteinExistence type="predicted"/>
<name>A0A644YY33_9ZZZZ</name>
<protein>
    <submittedName>
        <fullName evidence="1">Uncharacterized protein</fullName>
    </submittedName>
</protein>
<dbReference type="EMBL" id="VSSQ01006643">
    <property type="protein sequence ID" value="MPM33382.1"/>
    <property type="molecule type" value="Genomic_DNA"/>
</dbReference>
<organism evidence="1">
    <name type="scientific">bioreactor metagenome</name>
    <dbReference type="NCBI Taxonomy" id="1076179"/>
    <lineage>
        <taxon>unclassified sequences</taxon>
        <taxon>metagenomes</taxon>
        <taxon>ecological metagenomes</taxon>
    </lineage>
</organism>
<comment type="caution">
    <text evidence="1">The sequence shown here is derived from an EMBL/GenBank/DDBJ whole genome shotgun (WGS) entry which is preliminary data.</text>
</comment>
<evidence type="ECO:0000313" key="1">
    <source>
        <dbReference type="EMBL" id="MPM33382.1"/>
    </source>
</evidence>
<gene>
    <name evidence="1" type="ORF">SDC9_79956</name>
</gene>
<reference evidence="1" key="1">
    <citation type="submission" date="2019-08" db="EMBL/GenBank/DDBJ databases">
        <authorList>
            <person name="Kucharzyk K."/>
            <person name="Murdoch R.W."/>
            <person name="Higgins S."/>
            <person name="Loffler F."/>
        </authorList>
    </citation>
    <scope>NUCLEOTIDE SEQUENCE</scope>
</reference>
<accession>A0A644YY33</accession>
<dbReference type="AlphaFoldDB" id="A0A644YY33"/>